<reference evidence="3" key="1">
    <citation type="submission" date="2016-10" db="EMBL/GenBank/DDBJ databases">
        <authorList>
            <person name="Varghese N."/>
            <person name="Submissions S."/>
        </authorList>
    </citation>
    <scope>NUCLEOTIDE SEQUENCE [LARGE SCALE GENOMIC DNA]</scope>
    <source>
        <strain evidence="3">DSM 18733</strain>
    </source>
</reference>
<dbReference type="InterPro" id="IPR052345">
    <property type="entry name" value="Rad_response_metalloprotease"/>
</dbReference>
<sequence length="274" mass="32522">MEEQRTILEQRKKELSKIADFVSSQFSAKNVTLLEEIVAFENINLYIDHYENFFDGMLVFDDDEFHIHLNIDRKNDLTTTRGRFSLGHELAHYYINEHRIGLQSGLLEPHGSLTNLNKHDPIELEADYFAGCLLMPYDKIYYFNQVRKFSLDKLKALAESFKVSLMAASIRYCQTCVHELMIVVSENNIVKWYDRNDHFPKWPFRFKVHGQLPPTTVAGEFFTKPDSRFTSIEEVNPDDWFYPFPNDYRVDRKMNEQCFYADNYGYVISLLWFR</sequence>
<keyword evidence="3" id="KW-1185">Reference proteome</keyword>
<evidence type="ECO:0000259" key="1">
    <source>
        <dbReference type="Pfam" id="PF06114"/>
    </source>
</evidence>
<dbReference type="OrthoDB" id="9794834at2"/>
<accession>A0A1H7JRG0</accession>
<feature type="domain" description="IrrE N-terminal-like" evidence="1">
    <location>
        <begin position="75"/>
        <end position="171"/>
    </location>
</feature>
<dbReference type="InterPro" id="IPR010359">
    <property type="entry name" value="IrrE_HExxH"/>
</dbReference>
<dbReference type="Pfam" id="PF06114">
    <property type="entry name" value="Peptidase_M78"/>
    <property type="match status" value="1"/>
</dbReference>
<evidence type="ECO:0000313" key="2">
    <source>
        <dbReference type="EMBL" id="SEK76407.1"/>
    </source>
</evidence>
<evidence type="ECO:0000313" key="3">
    <source>
        <dbReference type="Proteomes" id="UP000199421"/>
    </source>
</evidence>
<dbReference type="RefSeq" id="WP_093319690.1">
    <property type="nucleotide sequence ID" value="NZ_FOAF01000001.1"/>
</dbReference>
<name>A0A1H7JRG0_OLID1</name>
<dbReference type="AlphaFoldDB" id="A0A1H7JRG0"/>
<gene>
    <name evidence="2" type="ORF">SAMN05661044_01085</name>
</gene>
<dbReference type="Gene3D" id="1.10.10.2910">
    <property type="match status" value="1"/>
</dbReference>
<dbReference type="PANTHER" id="PTHR43236:SF2">
    <property type="entry name" value="BLL0069 PROTEIN"/>
    <property type="match status" value="1"/>
</dbReference>
<dbReference type="EMBL" id="FOAF01000001">
    <property type="protein sequence ID" value="SEK76407.1"/>
    <property type="molecule type" value="Genomic_DNA"/>
</dbReference>
<protein>
    <recommendedName>
        <fullName evidence="1">IrrE N-terminal-like domain-containing protein</fullName>
    </recommendedName>
</protein>
<dbReference type="STRING" id="407022.SAMN05661044_01085"/>
<proteinExistence type="predicted"/>
<organism evidence="2 3">
    <name type="scientific">Olivibacter domesticus</name>
    <name type="common">Pseudosphingobacterium domesticum</name>
    <dbReference type="NCBI Taxonomy" id="407022"/>
    <lineage>
        <taxon>Bacteria</taxon>
        <taxon>Pseudomonadati</taxon>
        <taxon>Bacteroidota</taxon>
        <taxon>Sphingobacteriia</taxon>
        <taxon>Sphingobacteriales</taxon>
        <taxon>Sphingobacteriaceae</taxon>
        <taxon>Olivibacter</taxon>
    </lineage>
</organism>
<dbReference type="Proteomes" id="UP000199421">
    <property type="component" value="Unassembled WGS sequence"/>
</dbReference>
<dbReference type="PANTHER" id="PTHR43236">
    <property type="entry name" value="ANTITOXIN HIGA1"/>
    <property type="match status" value="1"/>
</dbReference>